<dbReference type="AlphaFoldDB" id="A0A4D6HQZ5"/>
<dbReference type="GeneID" id="39852420"/>
<reference evidence="1 2" key="1">
    <citation type="journal article" date="2019" name="Nat. Commun.">
        <title>A new type of DNA phosphorothioation-based antiviral system in archaea.</title>
        <authorList>
            <person name="Xiong L."/>
            <person name="Liu S."/>
            <person name="Chen S."/>
            <person name="Xiao Y."/>
            <person name="Zhu B."/>
            <person name="Gao Y."/>
            <person name="Zhang Y."/>
            <person name="Chen B."/>
            <person name="Luo J."/>
            <person name="Deng Z."/>
            <person name="Chen X."/>
            <person name="Wang L."/>
            <person name="Chen S."/>
        </authorList>
    </citation>
    <scope>NUCLEOTIDE SEQUENCE [LARGE SCALE GENOMIC DNA]</scope>
    <source>
        <strain evidence="1 2">JCM 10635</strain>
    </source>
</reference>
<accession>A0A4D6HQZ5</accession>
<dbReference type="EMBL" id="CP031305">
    <property type="protein sequence ID" value="QCC55522.1"/>
    <property type="molecule type" value="Genomic_DNA"/>
</dbReference>
<dbReference type="Proteomes" id="UP000296822">
    <property type="component" value="Chromosome"/>
</dbReference>
<protein>
    <recommendedName>
        <fullName evidence="3">DUF2634 domain-containing protein</fullName>
    </recommendedName>
</protein>
<dbReference type="RefSeq" id="WP_006065731.1">
    <property type="nucleotide sequence ID" value="NZ_CP031305.1"/>
</dbReference>
<evidence type="ECO:0008006" key="3">
    <source>
        <dbReference type="Google" id="ProtNLM"/>
    </source>
</evidence>
<evidence type="ECO:0000313" key="2">
    <source>
        <dbReference type="Proteomes" id="UP000296822"/>
    </source>
</evidence>
<name>A0A4D6HQZ5_9EURY</name>
<sequence>MKDIAIDENFEIIIGARNDLEMVEGRKQFEQSLSIWLTTFFYEEIGTFNSSEALSRVELQVDRIARQNGRLEDISSVVVEPSVDIPDAIDVSVVYLTGETFGLNLQ</sequence>
<proteinExistence type="predicted"/>
<dbReference type="KEGG" id="nbg:DV706_14215"/>
<evidence type="ECO:0000313" key="1">
    <source>
        <dbReference type="EMBL" id="QCC55522.1"/>
    </source>
</evidence>
<gene>
    <name evidence="1" type="ORF">DV706_14215</name>
</gene>
<organism evidence="1 2">
    <name type="scientific">Natronorubrum bangense</name>
    <dbReference type="NCBI Taxonomy" id="61858"/>
    <lineage>
        <taxon>Archaea</taxon>
        <taxon>Methanobacteriati</taxon>
        <taxon>Methanobacteriota</taxon>
        <taxon>Stenosarchaea group</taxon>
        <taxon>Halobacteria</taxon>
        <taxon>Halobacteriales</taxon>
        <taxon>Natrialbaceae</taxon>
        <taxon>Natronorubrum</taxon>
    </lineage>
</organism>